<feature type="compositionally biased region" description="Basic and acidic residues" evidence="1">
    <location>
        <begin position="45"/>
        <end position="66"/>
    </location>
</feature>
<evidence type="ECO:0000313" key="2">
    <source>
        <dbReference type="EMBL" id="EJT97790.1"/>
    </source>
</evidence>
<dbReference type="EMBL" id="JH795875">
    <property type="protein sequence ID" value="EJT97790.1"/>
    <property type="molecule type" value="Genomic_DNA"/>
</dbReference>
<name>M5FNQ1_DACPD</name>
<proteinExistence type="predicted"/>
<organism evidence="2 3">
    <name type="scientific">Dacryopinax primogenitus (strain DJM 731)</name>
    <name type="common">Brown rot fungus</name>
    <dbReference type="NCBI Taxonomy" id="1858805"/>
    <lineage>
        <taxon>Eukaryota</taxon>
        <taxon>Fungi</taxon>
        <taxon>Dikarya</taxon>
        <taxon>Basidiomycota</taxon>
        <taxon>Agaricomycotina</taxon>
        <taxon>Dacrymycetes</taxon>
        <taxon>Dacrymycetales</taxon>
        <taxon>Dacrymycetaceae</taxon>
        <taxon>Dacryopinax</taxon>
    </lineage>
</organism>
<keyword evidence="3" id="KW-1185">Reference proteome</keyword>
<accession>M5FNQ1</accession>
<dbReference type="GeneID" id="63688904"/>
<dbReference type="Proteomes" id="UP000030653">
    <property type="component" value="Unassembled WGS sequence"/>
</dbReference>
<protein>
    <submittedName>
        <fullName evidence="2">Uncharacterized protein</fullName>
    </submittedName>
</protein>
<dbReference type="AlphaFoldDB" id="M5FNQ1"/>
<dbReference type="RefSeq" id="XP_040624688.1">
    <property type="nucleotide sequence ID" value="XM_040773842.1"/>
</dbReference>
<sequence>MSLPELGSQYPAYGTENGHSQVSQWRRANSPECWRATGMRSPGKAAEDGVEDMHTDGSDRPRSLVS</sequence>
<gene>
    <name evidence="2" type="ORF">DACRYDRAFT_24767</name>
</gene>
<evidence type="ECO:0000313" key="3">
    <source>
        <dbReference type="Proteomes" id="UP000030653"/>
    </source>
</evidence>
<reference evidence="2 3" key="1">
    <citation type="journal article" date="2012" name="Science">
        <title>The Paleozoic origin of enzymatic lignin decomposition reconstructed from 31 fungal genomes.</title>
        <authorList>
            <person name="Floudas D."/>
            <person name="Binder M."/>
            <person name="Riley R."/>
            <person name="Barry K."/>
            <person name="Blanchette R.A."/>
            <person name="Henrissat B."/>
            <person name="Martinez A.T."/>
            <person name="Otillar R."/>
            <person name="Spatafora J.W."/>
            <person name="Yadav J.S."/>
            <person name="Aerts A."/>
            <person name="Benoit I."/>
            <person name="Boyd A."/>
            <person name="Carlson A."/>
            <person name="Copeland A."/>
            <person name="Coutinho P.M."/>
            <person name="de Vries R.P."/>
            <person name="Ferreira P."/>
            <person name="Findley K."/>
            <person name="Foster B."/>
            <person name="Gaskell J."/>
            <person name="Glotzer D."/>
            <person name="Gorecki P."/>
            <person name="Heitman J."/>
            <person name="Hesse C."/>
            <person name="Hori C."/>
            <person name="Igarashi K."/>
            <person name="Jurgens J.A."/>
            <person name="Kallen N."/>
            <person name="Kersten P."/>
            <person name="Kohler A."/>
            <person name="Kuees U."/>
            <person name="Kumar T.K.A."/>
            <person name="Kuo A."/>
            <person name="LaButti K."/>
            <person name="Larrondo L.F."/>
            <person name="Lindquist E."/>
            <person name="Ling A."/>
            <person name="Lombard V."/>
            <person name="Lucas S."/>
            <person name="Lundell T."/>
            <person name="Martin R."/>
            <person name="McLaughlin D.J."/>
            <person name="Morgenstern I."/>
            <person name="Morin E."/>
            <person name="Murat C."/>
            <person name="Nagy L.G."/>
            <person name="Nolan M."/>
            <person name="Ohm R.A."/>
            <person name="Patyshakuliyeva A."/>
            <person name="Rokas A."/>
            <person name="Ruiz-Duenas F.J."/>
            <person name="Sabat G."/>
            <person name="Salamov A."/>
            <person name="Samejima M."/>
            <person name="Schmutz J."/>
            <person name="Slot J.C."/>
            <person name="St John F."/>
            <person name="Stenlid J."/>
            <person name="Sun H."/>
            <person name="Sun S."/>
            <person name="Syed K."/>
            <person name="Tsang A."/>
            <person name="Wiebenga A."/>
            <person name="Young D."/>
            <person name="Pisabarro A."/>
            <person name="Eastwood D.C."/>
            <person name="Martin F."/>
            <person name="Cullen D."/>
            <person name="Grigoriev I.V."/>
            <person name="Hibbett D.S."/>
        </authorList>
    </citation>
    <scope>NUCLEOTIDE SEQUENCE [LARGE SCALE GENOMIC DNA]</scope>
    <source>
        <strain evidence="2 3">DJM-731 SS1</strain>
    </source>
</reference>
<feature type="compositionally biased region" description="Polar residues" evidence="1">
    <location>
        <begin position="17"/>
        <end position="27"/>
    </location>
</feature>
<feature type="region of interest" description="Disordered" evidence="1">
    <location>
        <begin position="1"/>
        <end position="66"/>
    </location>
</feature>
<dbReference type="HOGENOM" id="CLU_2831151_0_0_1"/>
<evidence type="ECO:0000256" key="1">
    <source>
        <dbReference type="SAM" id="MobiDB-lite"/>
    </source>
</evidence>